<evidence type="ECO:0000313" key="3">
    <source>
        <dbReference type="EMBL" id="QAB13918.1"/>
    </source>
</evidence>
<dbReference type="EMBL" id="MH777206">
    <property type="protein sequence ID" value="QAB13918.1"/>
    <property type="molecule type" value="Genomic_DNA"/>
</dbReference>
<keyword evidence="1" id="KW-0175">Coiled coil</keyword>
<feature type="coiled-coil region" evidence="1">
    <location>
        <begin position="117"/>
        <end position="144"/>
    </location>
</feature>
<feature type="region of interest" description="Disordered" evidence="2">
    <location>
        <begin position="46"/>
        <end position="107"/>
    </location>
</feature>
<name>A0A3R5X7F2_9PAPI</name>
<protein>
    <submittedName>
        <fullName evidence="3">E4 protein</fullName>
    </submittedName>
</protein>
<sequence>MVIELIIFYLKRILVDMVILELGLLIIKINKFFPLLPAQLGGLFLVPPRNSVGNQTPPKPKRKPEEERYSRRRAALALPRGHQSQDDDEDEESNKENVPPNDDEELRETEHLISFLLGKLEKIIDRYQEQVSEELNDLKRKLKTRQS</sequence>
<organism evidence="3">
    <name type="scientific">Human papillomavirus</name>
    <dbReference type="NCBI Taxonomy" id="10566"/>
    <lineage>
        <taxon>Viruses</taxon>
        <taxon>Monodnaviria</taxon>
        <taxon>Shotokuvirae</taxon>
        <taxon>Cossaviricota</taxon>
        <taxon>Papovaviricetes</taxon>
        <taxon>Zurhausenvirales</taxon>
        <taxon>Papillomaviridae</taxon>
    </lineage>
</organism>
<accession>A0A3R5X7F2</accession>
<proteinExistence type="predicted"/>
<evidence type="ECO:0000256" key="1">
    <source>
        <dbReference type="SAM" id="Coils"/>
    </source>
</evidence>
<reference evidence="3" key="1">
    <citation type="journal article" date="2018" name="Nat. Med.">
        <title>Expanded skin virome in DOCK8-deficient patients.</title>
        <authorList>
            <consortium name="NISC Comparative Sequencing Program"/>
            <person name="Tirosh O."/>
            <person name="Conlan S."/>
            <person name="Deming C."/>
            <person name="Lee-Lin S.Q."/>
            <person name="Huang X."/>
            <person name="Su H.C."/>
            <person name="Freeman A.F."/>
            <person name="Segre J.A."/>
            <person name="Kong H.H."/>
        </authorList>
    </citation>
    <scope>NUCLEOTIDE SEQUENCE</scope>
    <source>
        <strain evidence="3">HPV-mSK_061</strain>
    </source>
</reference>
<evidence type="ECO:0000256" key="2">
    <source>
        <dbReference type="SAM" id="MobiDB-lite"/>
    </source>
</evidence>